<reference evidence="2 3" key="1">
    <citation type="journal article" date="2015" name="Genome Announc.">
        <title>Expanding the biotechnology potential of lactobacilli through comparative genomics of 213 strains and associated genera.</title>
        <authorList>
            <person name="Sun Z."/>
            <person name="Harris H.M."/>
            <person name="McCann A."/>
            <person name="Guo C."/>
            <person name="Argimon S."/>
            <person name="Zhang W."/>
            <person name="Yang X."/>
            <person name="Jeffery I.B."/>
            <person name="Cooney J.C."/>
            <person name="Kagawa T.F."/>
            <person name="Liu W."/>
            <person name="Song Y."/>
            <person name="Salvetti E."/>
            <person name="Wrobel A."/>
            <person name="Rasinkangas P."/>
            <person name="Parkhill J."/>
            <person name="Rea M.C."/>
            <person name="O'Sullivan O."/>
            <person name="Ritari J."/>
            <person name="Douillard F.P."/>
            <person name="Paul Ross R."/>
            <person name="Yang R."/>
            <person name="Briner A.E."/>
            <person name="Felis G.E."/>
            <person name="de Vos W.M."/>
            <person name="Barrangou R."/>
            <person name="Klaenhammer T.R."/>
            <person name="Caufield P.W."/>
            <person name="Cui Y."/>
            <person name="Zhang H."/>
            <person name="O'Toole P.W."/>
        </authorList>
    </citation>
    <scope>NUCLEOTIDE SEQUENCE [LARGE SCALE GENOMIC DNA]</scope>
    <source>
        <strain evidence="2 3">DSM 19906</strain>
    </source>
</reference>
<proteinExistence type="predicted"/>
<dbReference type="AlphaFoldDB" id="A0A0R1NUT6"/>
<dbReference type="EMBL" id="AZEB01000010">
    <property type="protein sequence ID" value="KRL22068.1"/>
    <property type="molecule type" value="Genomic_DNA"/>
</dbReference>
<sequence>MIDMTNKYSSSLLTMMYVISVIILASLIIGFGTLTLIFLILGVVALVNPSARLGILHDILSGIGNVNSPWAILFAILFLLFIIAMSILIAWSVFKLIQNVQHKIFFETSTLRYIKGVLWGYGAIIIWDYLGSVIAGSFGLDIGTIGSDQSSSGISLLMWFALYAIYIIFKYGIQLQDDSNKIV</sequence>
<dbReference type="Proteomes" id="UP000051439">
    <property type="component" value="Unassembled WGS sequence"/>
</dbReference>
<keyword evidence="1" id="KW-0812">Transmembrane</keyword>
<name>A0A0R1NUT6_9LACO</name>
<feature type="transmembrane region" description="Helical" evidence="1">
    <location>
        <begin position="152"/>
        <end position="173"/>
    </location>
</feature>
<evidence type="ECO:0000313" key="2">
    <source>
        <dbReference type="EMBL" id="KRL22068.1"/>
    </source>
</evidence>
<dbReference type="PATRIC" id="fig|1423766.4.peg.366"/>
<protein>
    <recommendedName>
        <fullName evidence="4">DUF2975 domain-containing protein</fullName>
    </recommendedName>
</protein>
<gene>
    <name evidence="2" type="ORF">FC98_GL000366</name>
</gene>
<evidence type="ECO:0000256" key="1">
    <source>
        <dbReference type="SAM" id="Phobius"/>
    </source>
</evidence>
<organism evidence="2 3">
    <name type="scientific">Lentilactobacillus kisonensis DSM 19906 = JCM 15041</name>
    <dbReference type="NCBI Taxonomy" id="1423766"/>
    <lineage>
        <taxon>Bacteria</taxon>
        <taxon>Bacillati</taxon>
        <taxon>Bacillota</taxon>
        <taxon>Bacilli</taxon>
        <taxon>Lactobacillales</taxon>
        <taxon>Lactobacillaceae</taxon>
        <taxon>Lentilactobacillus</taxon>
    </lineage>
</organism>
<evidence type="ECO:0000313" key="3">
    <source>
        <dbReference type="Proteomes" id="UP000051439"/>
    </source>
</evidence>
<keyword evidence="1" id="KW-0472">Membrane</keyword>
<accession>A0A0R1NUT6</accession>
<feature type="transmembrane region" description="Helical" evidence="1">
    <location>
        <begin position="12"/>
        <end position="45"/>
    </location>
</feature>
<keyword evidence="3" id="KW-1185">Reference proteome</keyword>
<feature type="transmembrane region" description="Helical" evidence="1">
    <location>
        <begin position="70"/>
        <end position="97"/>
    </location>
</feature>
<evidence type="ECO:0008006" key="4">
    <source>
        <dbReference type="Google" id="ProtNLM"/>
    </source>
</evidence>
<keyword evidence="1" id="KW-1133">Transmembrane helix</keyword>
<feature type="transmembrane region" description="Helical" evidence="1">
    <location>
        <begin position="118"/>
        <end position="140"/>
    </location>
</feature>
<comment type="caution">
    <text evidence="2">The sequence shown here is derived from an EMBL/GenBank/DDBJ whole genome shotgun (WGS) entry which is preliminary data.</text>
</comment>